<protein>
    <submittedName>
        <fullName evidence="2">Uncharacterized protein</fullName>
    </submittedName>
</protein>
<evidence type="ECO:0000256" key="1">
    <source>
        <dbReference type="SAM" id="MobiDB-lite"/>
    </source>
</evidence>
<comment type="caution">
    <text evidence="2">The sequence shown here is derived from an EMBL/GenBank/DDBJ whole genome shotgun (WGS) entry which is preliminary data.</text>
</comment>
<proteinExistence type="predicted"/>
<dbReference type="EMBL" id="LGRX02025207">
    <property type="protein sequence ID" value="KAK3252785.1"/>
    <property type="molecule type" value="Genomic_DNA"/>
</dbReference>
<sequence length="288" mass="31552">MELYRETLYSKQTFRELWIRVKENEYKLQPNELQTLRSCDGSVHRYSLGGLGAGALSGFMLTMSRQAKPSIKRTLYRGTVVTATACVTAFASVQLVHPQCLIKLMTTEEMTPNSAALKAAEATLGQRQQQKQQSQGVNIFDGASSQGSLLQRIARVKQAGTGDENVAAASTSDGSAEYDARPHETRVLASANVRSKETIIQDVLANKSQAQAEEALRSEWADVELDLEALLGADDGEQWEAPAVELSPTEQRRSEALARRRAPLEARAAKREAARKARAARIASEGFE</sequence>
<evidence type="ECO:0000313" key="2">
    <source>
        <dbReference type="EMBL" id="KAK3252785.1"/>
    </source>
</evidence>
<feature type="compositionally biased region" description="Basic and acidic residues" evidence="1">
    <location>
        <begin position="250"/>
        <end position="270"/>
    </location>
</feature>
<accession>A0AAE0CER5</accession>
<gene>
    <name evidence="2" type="ORF">CYMTET_37938</name>
</gene>
<keyword evidence="3" id="KW-1185">Reference proteome</keyword>
<organism evidence="2 3">
    <name type="scientific">Cymbomonas tetramitiformis</name>
    <dbReference type="NCBI Taxonomy" id="36881"/>
    <lineage>
        <taxon>Eukaryota</taxon>
        <taxon>Viridiplantae</taxon>
        <taxon>Chlorophyta</taxon>
        <taxon>Pyramimonadophyceae</taxon>
        <taxon>Pyramimonadales</taxon>
        <taxon>Pyramimonadaceae</taxon>
        <taxon>Cymbomonas</taxon>
    </lineage>
</organism>
<evidence type="ECO:0000313" key="3">
    <source>
        <dbReference type="Proteomes" id="UP001190700"/>
    </source>
</evidence>
<feature type="region of interest" description="Disordered" evidence="1">
    <location>
        <begin position="161"/>
        <end position="181"/>
    </location>
</feature>
<dbReference type="Proteomes" id="UP001190700">
    <property type="component" value="Unassembled WGS sequence"/>
</dbReference>
<name>A0AAE0CER5_9CHLO</name>
<feature type="region of interest" description="Disordered" evidence="1">
    <location>
        <begin position="240"/>
        <end position="270"/>
    </location>
</feature>
<dbReference type="AlphaFoldDB" id="A0AAE0CER5"/>
<reference evidence="2 3" key="1">
    <citation type="journal article" date="2015" name="Genome Biol. Evol.">
        <title>Comparative Genomics of a Bacterivorous Green Alga Reveals Evolutionary Causalities and Consequences of Phago-Mixotrophic Mode of Nutrition.</title>
        <authorList>
            <person name="Burns J.A."/>
            <person name="Paasch A."/>
            <person name="Narechania A."/>
            <person name="Kim E."/>
        </authorList>
    </citation>
    <scope>NUCLEOTIDE SEQUENCE [LARGE SCALE GENOMIC DNA]</scope>
    <source>
        <strain evidence="2 3">PLY_AMNH</strain>
    </source>
</reference>